<dbReference type="PANTHER" id="PTHR30461">
    <property type="entry name" value="DNA-INVERTASE FROM LAMBDOID PROPHAGE"/>
    <property type="match status" value="1"/>
</dbReference>
<dbReference type="InterPro" id="IPR050639">
    <property type="entry name" value="SSR_resolvase"/>
</dbReference>
<dbReference type="InterPro" id="IPR036162">
    <property type="entry name" value="Resolvase-like_N_sf"/>
</dbReference>
<proteinExistence type="predicted"/>
<geneLocation type="plasmid" evidence="5 6">
    <name>unnamed</name>
</geneLocation>
<accession>A0ABY5SVS8</accession>
<organism evidence="5 6">
    <name type="scientific">Brevibacterium spongiae</name>
    <dbReference type="NCBI Taxonomy" id="2909672"/>
    <lineage>
        <taxon>Bacteria</taxon>
        <taxon>Bacillati</taxon>
        <taxon>Actinomycetota</taxon>
        <taxon>Actinomycetes</taxon>
        <taxon>Micrococcales</taxon>
        <taxon>Brevibacteriaceae</taxon>
        <taxon>Brevibacterium</taxon>
    </lineage>
</organism>
<evidence type="ECO:0000256" key="1">
    <source>
        <dbReference type="ARBA" id="ARBA00022908"/>
    </source>
</evidence>
<dbReference type="Proteomes" id="UP001064879">
    <property type="component" value="Plasmid unnamed"/>
</dbReference>
<evidence type="ECO:0000313" key="6">
    <source>
        <dbReference type="Proteomes" id="UP001064879"/>
    </source>
</evidence>
<keyword evidence="5" id="KW-0614">Plasmid</keyword>
<dbReference type="CDD" id="cd03768">
    <property type="entry name" value="SR_ResInv"/>
    <property type="match status" value="1"/>
</dbReference>
<dbReference type="PROSITE" id="PS00398">
    <property type="entry name" value="RECOMBINASES_2"/>
    <property type="match status" value="1"/>
</dbReference>
<dbReference type="EMBL" id="CP093444">
    <property type="protein sequence ID" value="UVI38006.1"/>
    <property type="molecule type" value="Genomic_DNA"/>
</dbReference>
<protein>
    <submittedName>
        <fullName evidence="5">Recombinase family protein</fullName>
    </submittedName>
</protein>
<dbReference type="SUPFAM" id="SSF53041">
    <property type="entry name" value="Resolvase-like"/>
    <property type="match status" value="1"/>
</dbReference>
<evidence type="ECO:0000256" key="2">
    <source>
        <dbReference type="ARBA" id="ARBA00023125"/>
    </source>
</evidence>
<dbReference type="Gene3D" id="3.40.50.1390">
    <property type="entry name" value="Resolvase, N-terminal catalytic domain"/>
    <property type="match status" value="1"/>
</dbReference>
<dbReference type="PANTHER" id="PTHR30461:SF2">
    <property type="entry name" value="SERINE RECOMBINASE PINE-RELATED"/>
    <property type="match status" value="1"/>
</dbReference>
<dbReference type="PROSITE" id="PS51736">
    <property type="entry name" value="RECOMBINASES_3"/>
    <property type="match status" value="1"/>
</dbReference>
<name>A0ABY5SVS8_9MICO</name>
<dbReference type="Pfam" id="PF01381">
    <property type="entry name" value="HTH_3"/>
    <property type="match status" value="1"/>
</dbReference>
<evidence type="ECO:0000256" key="3">
    <source>
        <dbReference type="ARBA" id="ARBA00023172"/>
    </source>
</evidence>
<evidence type="ECO:0000313" key="5">
    <source>
        <dbReference type="EMBL" id="UVI38006.1"/>
    </source>
</evidence>
<dbReference type="SMART" id="SM00857">
    <property type="entry name" value="Resolvase"/>
    <property type="match status" value="1"/>
</dbReference>
<keyword evidence="6" id="KW-1185">Reference proteome</keyword>
<evidence type="ECO:0000259" key="4">
    <source>
        <dbReference type="PROSITE" id="PS51736"/>
    </source>
</evidence>
<dbReference type="Pfam" id="PF00239">
    <property type="entry name" value="Resolvase"/>
    <property type="match status" value="1"/>
</dbReference>
<keyword evidence="2" id="KW-0238">DNA-binding</keyword>
<gene>
    <name evidence="5" type="ORF">L1F31_18645</name>
</gene>
<reference evidence="5" key="1">
    <citation type="submission" date="2022-03" db="EMBL/GenBank/DDBJ databases">
        <title>Brevibacterium spongiae sp. nov., isolated from marine sponge.</title>
        <authorList>
            <person name="Li Z."/>
            <person name="Zhang M."/>
        </authorList>
    </citation>
    <scope>NUCLEOTIDE SEQUENCE</scope>
    <source>
        <strain evidence="5">WHS-Z9</strain>
        <plasmid evidence="5">unnamed</plasmid>
    </source>
</reference>
<keyword evidence="1" id="KW-0229">DNA integration</keyword>
<sequence>MQFDALRALGIDDDHMFIDHISGSTKNRPALDRLMATLVEGDEVVVWKLDRLGRSTQHLIETIELFKTRGVAFRSVTDPVDTTTPAGNLVFQIFAALAEFERALIVERTQAGLEAARANGRHGGRKSNISPEAAAHIRKLRDDNWTVRQIAKVVRVSPSAVSRLLRGEIEPNPDLGKKKRSA</sequence>
<dbReference type="InterPro" id="IPR001387">
    <property type="entry name" value="Cro/C1-type_HTH"/>
</dbReference>
<feature type="domain" description="Resolvase/invertase-type recombinase catalytic" evidence="4">
    <location>
        <begin position="1"/>
        <end position="120"/>
    </location>
</feature>
<dbReference type="InterPro" id="IPR006118">
    <property type="entry name" value="Recombinase_CS"/>
</dbReference>
<keyword evidence="3" id="KW-0233">DNA recombination</keyword>
<dbReference type="InterPro" id="IPR006119">
    <property type="entry name" value="Resolv_N"/>
</dbReference>